<dbReference type="InterPro" id="IPR036117">
    <property type="entry name" value="DhaL_dom_sf"/>
</dbReference>
<organism evidence="4 5">
    <name type="scientific">Tetrabaena socialis</name>
    <dbReference type="NCBI Taxonomy" id="47790"/>
    <lineage>
        <taxon>Eukaryota</taxon>
        <taxon>Viridiplantae</taxon>
        <taxon>Chlorophyta</taxon>
        <taxon>core chlorophytes</taxon>
        <taxon>Chlorophyceae</taxon>
        <taxon>CS clade</taxon>
        <taxon>Chlamydomonadales</taxon>
        <taxon>Tetrabaenaceae</taxon>
        <taxon>Tetrabaena</taxon>
    </lineage>
</organism>
<dbReference type="Pfam" id="PF02734">
    <property type="entry name" value="Dak2"/>
    <property type="match status" value="1"/>
</dbReference>
<reference evidence="4 5" key="1">
    <citation type="journal article" date="2017" name="Mol. Biol. Evol.">
        <title>The 4-celled Tetrabaena socialis nuclear genome reveals the essential components for genetic control of cell number at the origin of multicellularity in the volvocine lineage.</title>
        <authorList>
            <person name="Featherston J."/>
            <person name="Arakaki Y."/>
            <person name="Hanschen E.R."/>
            <person name="Ferris P.J."/>
            <person name="Michod R.E."/>
            <person name="Olson B.J.S.C."/>
            <person name="Nozaki H."/>
            <person name="Durand P.M."/>
        </authorList>
    </citation>
    <scope>NUCLEOTIDE SEQUENCE [LARGE SCALE GENOMIC DNA]</scope>
    <source>
        <strain evidence="4 5">NIES-571</strain>
    </source>
</reference>
<protein>
    <submittedName>
        <fullName evidence="4">Bifunctional ATP-dependent dihydroxyacetone kinase/FAD-AMP lyase (Cyclizing)</fullName>
    </submittedName>
</protein>
<evidence type="ECO:0000313" key="4">
    <source>
        <dbReference type="EMBL" id="PNH12074.1"/>
    </source>
</evidence>
<dbReference type="Proteomes" id="UP000236333">
    <property type="component" value="Unassembled WGS sequence"/>
</dbReference>
<evidence type="ECO:0000256" key="1">
    <source>
        <dbReference type="ARBA" id="ARBA00022679"/>
    </source>
</evidence>
<feature type="domain" description="DhaL" evidence="3">
    <location>
        <begin position="1"/>
        <end position="130"/>
    </location>
</feature>
<dbReference type="SUPFAM" id="SSF101473">
    <property type="entry name" value="DhaL-like"/>
    <property type="match status" value="1"/>
</dbReference>
<dbReference type="PROSITE" id="PS51480">
    <property type="entry name" value="DHAL"/>
    <property type="match status" value="1"/>
</dbReference>
<dbReference type="GO" id="GO:0005829">
    <property type="term" value="C:cytosol"/>
    <property type="evidence" value="ECO:0007669"/>
    <property type="project" value="TreeGrafter"/>
</dbReference>
<dbReference type="InterPro" id="IPR050861">
    <property type="entry name" value="Dihydroxyacetone_Kinase"/>
</dbReference>
<evidence type="ECO:0000313" key="5">
    <source>
        <dbReference type="Proteomes" id="UP000236333"/>
    </source>
</evidence>
<keyword evidence="2 4" id="KW-0418">Kinase</keyword>
<dbReference type="PANTHER" id="PTHR28629:SF4">
    <property type="entry name" value="TRIOKINASE_FMN CYCLASE"/>
    <property type="match status" value="1"/>
</dbReference>
<keyword evidence="1" id="KW-0808">Transferase</keyword>
<evidence type="ECO:0000259" key="3">
    <source>
        <dbReference type="PROSITE" id="PS51480"/>
    </source>
</evidence>
<dbReference type="GO" id="GO:0016829">
    <property type="term" value="F:lyase activity"/>
    <property type="evidence" value="ECO:0007669"/>
    <property type="project" value="UniProtKB-KW"/>
</dbReference>
<dbReference type="SMART" id="SM01120">
    <property type="entry name" value="Dak2"/>
    <property type="match status" value="1"/>
</dbReference>
<comment type="caution">
    <text evidence="4">The sequence shown here is derived from an EMBL/GenBank/DDBJ whole genome shotgun (WGS) entry which is preliminary data.</text>
</comment>
<dbReference type="EMBL" id="PGGS01000015">
    <property type="protein sequence ID" value="PNH12074.1"/>
    <property type="molecule type" value="Genomic_DNA"/>
</dbReference>
<dbReference type="PANTHER" id="PTHR28629">
    <property type="entry name" value="TRIOKINASE/FMN CYCLASE"/>
    <property type="match status" value="1"/>
</dbReference>
<dbReference type="InterPro" id="IPR004007">
    <property type="entry name" value="DhaL_dom"/>
</dbReference>
<keyword evidence="4" id="KW-0456">Lyase</keyword>
<name>A0A2J8AHS2_9CHLO</name>
<dbReference type="OrthoDB" id="1724672at2759"/>
<proteinExistence type="predicted"/>
<gene>
    <name evidence="4" type="ORF">TSOC_000995</name>
</gene>
<sequence length="134" mass="13217">MACSSSVEVLRPKGLEQAAPVYETSPKDWADALAAGLAAVQKYGRADLGCRTMLDALLPARDALVASLAEGADACTAAAAAASAAEAGAAATLGMAATAGRASYVPAEVLRSVADPGAQAAAMWLRAVATAVRG</sequence>
<dbReference type="Gene3D" id="1.25.40.340">
    <property type="match status" value="1"/>
</dbReference>
<dbReference type="GO" id="GO:0004371">
    <property type="term" value="F:glycerone kinase activity"/>
    <property type="evidence" value="ECO:0007669"/>
    <property type="project" value="InterPro"/>
</dbReference>
<accession>A0A2J8AHS2</accession>
<dbReference type="GO" id="GO:0019563">
    <property type="term" value="P:glycerol catabolic process"/>
    <property type="evidence" value="ECO:0007669"/>
    <property type="project" value="TreeGrafter"/>
</dbReference>
<dbReference type="AlphaFoldDB" id="A0A2J8AHS2"/>
<evidence type="ECO:0000256" key="2">
    <source>
        <dbReference type="ARBA" id="ARBA00022777"/>
    </source>
</evidence>
<keyword evidence="5" id="KW-1185">Reference proteome</keyword>